<reference evidence="2" key="1">
    <citation type="journal article" date="2013" name="Genome Biol.">
        <title>Reference genomes and transcriptomes of Nicotiana sylvestris and Nicotiana tomentosiformis.</title>
        <authorList>
            <person name="Sierro N."/>
            <person name="Battey J.N."/>
            <person name="Ouadi S."/>
            <person name="Bovet L."/>
            <person name="Goepfert S."/>
            <person name="Bakaher N."/>
            <person name="Peitsch M.C."/>
            <person name="Ivanov N.V."/>
        </authorList>
    </citation>
    <scope>NUCLEOTIDE SEQUENCE [LARGE SCALE GENOMIC DNA]</scope>
</reference>
<organism evidence="2 3">
    <name type="scientific">Nicotiana sylvestris</name>
    <name type="common">Wood tobacco</name>
    <name type="synonym">South American tobacco</name>
    <dbReference type="NCBI Taxonomy" id="4096"/>
    <lineage>
        <taxon>Eukaryota</taxon>
        <taxon>Viridiplantae</taxon>
        <taxon>Streptophyta</taxon>
        <taxon>Embryophyta</taxon>
        <taxon>Tracheophyta</taxon>
        <taxon>Spermatophyta</taxon>
        <taxon>Magnoliopsida</taxon>
        <taxon>eudicotyledons</taxon>
        <taxon>Gunneridae</taxon>
        <taxon>Pentapetalae</taxon>
        <taxon>asterids</taxon>
        <taxon>lamiids</taxon>
        <taxon>Solanales</taxon>
        <taxon>Solanaceae</taxon>
        <taxon>Nicotianoideae</taxon>
        <taxon>Nicotianeae</taxon>
        <taxon>Nicotiana</taxon>
    </lineage>
</organism>
<name>A0A1U7YS36_NICSY</name>
<dbReference type="InterPro" id="IPR043502">
    <property type="entry name" value="DNA/RNA_pol_sf"/>
</dbReference>
<protein>
    <submittedName>
        <fullName evidence="3">Uncharacterized protein LOC104249929</fullName>
    </submittedName>
</protein>
<dbReference type="PANTHER" id="PTHR33116:SF85">
    <property type="entry name" value="REVERSE TRANSCRIPTASE ZINC-BINDING DOMAIN-CONTAINING PROTEIN"/>
    <property type="match status" value="1"/>
</dbReference>
<proteinExistence type="predicted"/>
<evidence type="ECO:0000259" key="1">
    <source>
        <dbReference type="PROSITE" id="PS50878"/>
    </source>
</evidence>
<dbReference type="SUPFAM" id="SSF56219">
    <property type="entry name" value="DNase I-like"/>
    <property type="match status" value="1"/>
</dbReference>
<dbReference type="Pfam" id="PF00078">
    <property type="entry name" value="RVT_1"/>
    <property type="match status" value="1"/>
</dbReference>
<gene>
    <name evidence="3" type="primary">LOC104249929</name>
</gene>
<dbReference type="PANTHER" id="PTHR33116">
    <property type="entry name" value="REVERSE TRANSCRIPTASE ZINC-BINDING DOMAIN-CONTAINING PROTEIN-RELATED-RELATED"/>
    <property type="match status" value="1"/>
</dbReference>
<dbReference type="PROSITE" id="PS50878">
    <property type="entry name" value="RT_POL"/>
    <property type="match status" value="1"/>
</dbReference>
<feature type="domain" description="Reverse transcriptase" evidence="1">
    <location>
        <begin position="666"/>
        <end position="918"/>
    </location>
</feature>
<dbReference type="InterPro" id="IPR036691">
    <property type="entry name" value="Endo/exonu/phosph_ase_sf"/>
</dbReference>
<reference evidence="3" key="2">
    <citation type="submission" date="2025-08" db="UniProtKB">
        <authorList>
            <consortium name="RefSeq"/>
        </authorList>
    </citation>
    <scope>IDENTIFICATION</scope>
    <source>
        <tissue evidence="3">Leaf</tissue>
    </source>
</reference>
<dbReference type="SUPFAM" id="SSF56672">
    <property type="entry name" value="DNA/RNA polymerases"/>
    <property type="match status" value="1"/>
</dbReference>
<dbReference type="Gene3D" id="3.60.10.10">
    <property type="entry name" value="Endonuclease/exonuclease/phosphatase"/>
    <property type="match status" value="1"/>
</dbReference>
<sequence>MGVNHVGCLSDVSTVVDFELKEKAREMEVGESADLISILGLPTRPKADTCFKKTPGSDIAAQVIFNDLSGAAKEKLTYAKVSRSCKESVEREGADMQGVKEENSLSVINLGDSLVNNDLMQQQTSTTYNAGTDFNDGEVEDVEPLQCQDLLLEKEMDATIWVHQNLIKLGKIFGVDFLGHEEEALELLKQIDSCRQARMMEADSESRKPRFRGIQELKGLSSFNLNFKSNGKRNKGKGETKLEGEIKELVNQTWGRRWVRFECLEASGTRGGILMLWDSRVWKGEVPQIGAYTVTCRFEALLQSFECHITGVYAPNCYIERRAVWREIGGVRGLMEGPWAVCGDFNVTRYASEKRNCNRRTRAMLEISDFIEGDNQVPASRIDRILLSEECDASFRNIKQTLLQRLESDHVPVSLQCGSWEQTKSYFKFDNWWLSTEGFVDMIREWWSSFEFSGKPDYILACKLKALKGKLKEWSRSSQGNLALQKTNLLSQIAAFDSIQDIRALTEDESVKKTSLLMEYEEHIKNEEIAWRQRSRALWLKEGDRNTKFFHITANAHKRSNNIDQLVTHGETIEEPDGIKSEIIDFYKRLYTEAEGWRPAINFDNCLVISEEEKEFLQGSFEEQEVLDCLKICAVDKAPGPDGYIMGFFVKCWDVLKHDIIATFRNFHSHGIFETSFNATYIALISKKTGAKKLRDFRPISLIGNVYKLFSKVLTERLKKVIEKLVDSQQMDFIKGRQIINVVLIANEAVDSRIKQKKPGILCKLDIKKAYDHVNWNFLLKMLDIMGFGEKWIKWIKYCISTVRFFILINGSPEGFFPAHRGLRQGGPLSPFLFILAMEGLNNMVKTARSQGWIKGFEEQLRFLRIILVLFEGISGLHINWRKSHLFPINKVPEMEHLALILGGEVGSLPAIYLGMPLGAKSKSKLIWNSVIEKCEKKLARWKSQYLSLGGRLTLINSDLDSLPTYMMSLFPIPAGVTERLDRLRRSFLWQGNKEKKVVHLVKWKSLTIGKTHGGLGIRNLKNQNKALKMK</sequence>
<dbReference type="AlphaFoldDB" id="A0A1U7YS36"/>
<dbReference type="eggNOG" id="KOG1075">
    <property type="taxonomic scope" value="Eukaryota"/>
</dbReference>
<dbReference type="InterPro" id="IPR000477">
    <property type="entry name" value="RT_dom"/>
</dbReference>
<dbReference type="CDD" id="cd01650">
    <property type="entry name" value="RT_nLTR_like"/>
    <property type="match status" value="1"/>
</dbReference>
<accession>A0A1U7YS36</accession>
<evidence type="ECO:0000313" key="3">
    <source>
        <dbReference type="RefSeq" id="XP_009804761.1"/>
    </source>
</evidence>
<dbReference type="Proteomes" id="UP000189701">
    <property type="component" value="Unplaced"/>
</dbReference>
<keyword evidence="2" id="KW-1185">Reference proteome</keyword>
<dbReference type="RefSeq" id="XP_009804761.1">
    <property type="nucleotide sequence ID" value="XM_009806459.1"/>
</dbReference>
<evidence type="ECO:0000313" key="2">
    <source>
        <dbReference type="Proteomes" id="UP000189701"/>
    </source>
</evidence>